<dbReference type="Pfam" id="PF00389">
    <property type="entry name" value="2-Hacid_dh"/>
    <property type="match status" value="1"/>
</dbReference>
<comment type="caution">
    <text evidence="5">The sequence shown here is derived from an EMBL/GenBank/DDBJ whole genome shotgun (WGS) entry which is preliminary data.</text>
</comment>
<dbReference type="Gene3D" id="3.40.50.720">
    <property type="entry name" value="NAD(P)-binding Rossmann-like Domain"/>
    <property type="match status" value="2"/>
</dbReference>
<evidence type="ECO:0000313" key="6">
    <source>
        <dbReference type="Proteomes" id="UP001238467"/>
    </source>
</evidence>
<dbReference type="PROSITE" id="PS00670">
    <property type="entry name" value="D_2_HYDROXYACID_DH_2"/>
    <property type="match status" value="1"/>
</dbReference>
<evidence type="ECO:0000259" key="4">
    <source>
        <dbReference type="Pfam" id="PF02826"/>
    </source>
</evidence>
<dbReference type="CDD" id="cd05299">
    <property type="entry name" value="CtBP_dh"/>
    <property type="match status" value="1"/>
</dbReference>
<protein>
    <submittedName>
        <fullName evidence="5">Phosphoglycerate dehydrogenase-like enzyme</fullName>
    </submittedName>
</protein>
<feature type="domain" description="D-isomer specific 2-hydroxyacid dehydrogenase NAD-binding" evidence="4">
    <location>
        <begin position="111"/>
        <end position="298"/>
    </location>
</feature>
<dbReference type="InterPro" id="IPR043322">
    <property type="entry name" value="CtBP"/>
</dbReference>
<evidence type="ECO:0000313" key="5">
    <source>
        <dbReference type="EMBL" id="MDQ0348719.1"/>
    </source>
</evidence>
<dbReference type="Pfam" id="PF02826">
    <property type="entry name" value="2-Hacid_dh_C"/>
    <property type="match status" value="1"/>
</dbReference>
<evidence type="ECO:0000256" key="1">
    <source>
        <dbReference type="ARBA" id="ARBA00023002"/>
    </source>
</evidence>
<dbReference type="InterPro" id="IPR029753">
    <property type="entry name" value="D-isomer_DH_CS"/>
</dbReference>
<proteinExistence type="inferred from homology"/>
<dbReference type="PANTHER" id="PTHR46029:SF7">
    <property type="entry name" value="C-TERMINAL-BINDING PROTEIN"/>
    <property type="match status" value="1"/>
</dbReference>
<gene>
    <name evidence="5" type="ORF">J2S76_003153</name>
</gene>
<keyword evidence="6" id="KW-1185">Reference proteome</keyword>
<accession>A0ABU0DJX7</accession>
<dbReference type="Proteomes" id="UP001238467">
    <property type="component" value="Unassembled WGS sequence"/>
</dbReference>
<dbReference type="PANTHER" id="PTHR46029">
    <property type="entry name" value="C-TERMINAL-BINDING PROTEIN"/>
    <property type="match status" value="1"/>
</dbReference>
<dbReference type="SUPFAM" id="SSF52283">
    <property type="entry name" value="Formate/glycerate dehydrogenase catalytic domain-like"/>
    <property type="match status" value="1"/>
</dbReference>
<dbReference type="PROSITE" id="PS00671">
    <property type="entry name" value="D_2_HYDROXYACID_DH_3"/>
    <property type="match status" value="1"/>
</dbReference>
<dbReference type="RefSeq" id="WP_307061774.1">
    <property type="nucleotide sequence ID" value="NZ_JAUSUH010000007.1"/>
</dbReference>
<dbReference type="InterPro" id="IPR036291">
    <property type="entry name" value="NAD(P)-bd_dom_sf"/>
</dbReference>
<evidence type="ECO:0000256" key="2">
    <source>
        <dbReference type="RuleBase" id="RU003719"/>
    </source>
</evidence>
<comment type="similarity">
    <text evidence="2">Belongs to the D-isomer specific 2-hydroxyacid dehydrogenase family.</text>
</comment>
<reference evidence="5 6" key="1">
    <citation type="submission" date="2023-07" db="EMBL/GenBank/DDBJ databases">
        <title>Genomic Encyclopedia of Type Strains, Phase IV (KMG-IV): sequencing the most valuable type-strain genomes for metagenomic binning, comparative biology and taxonomic classification.</title>
        <authorList>
            <person name="Goeker M."/>
        </authorList>
    </citation>
    <scope>NUCLEOTIDE SEQUENCE [LARGE SCALE GENOMIC DNA]</scope>
    <source>
        <strain evidence="5 6">DSM 1277</strain>
    </source>
</reference>
<sequence length="349" mass="37446">MPNIILQPDVQFDGEADLEQAVYGSRYKVVTSKSKNLGGIPEQVWHDAVAMVCYHEIEVTDAVLARMPNCRVVVRAGVGFDNIDLAAAGRRGVAVCNTPDYGTMDVADHAIAMSLAFLRGLVQYNSALLDDPIDGWRFQIPTTIRRLSTQTFGVVGLGRIGTATALRAKALGMKVIFFDPYRPTGTELAVGLGRVNSLEDLLAQSDVVSLHTPLTTETRHLISTAELAAMKADALLVNTARGGVVDLAALTEALAAGRIGGAALDVLEQEPLPADHPLMALWRAPDSSIRHKLMLSPHAAFYSPSSLVDLRQKSARTALGYLESGSSRDCVNRDLYDAAVAVQRRSAVA</sequence>
<dbReference type="InterPro" id="IPR006139">
    <property type="entry name" value="D-isomer_2_OHA_DH_cat_dom"/>
</dbReference>
<evidence type="ECO:0000259" key="3">
    <source>
        <dbReference type="Pfam" id="PF00389"/>
    </source>
</evidence>
<dbReference type="InterPro" id="IPR051638">
    <property type="entry name" value="CTBP_dehydrogenase"/>
</dbReference>
<keyword evidence="1 2" id="KW-0560">Oxidoreductase</keyword>
<name>A0ABU0DJX7_9HYPH</name>
<dbReference type="SUPFAM" id="SSF51735">
    <property type="entry name" value="NAD(P)-binding Rossmann-fold domains"/>
    <property type="match status" value="1"/>
</dbReference>
<dbReference type="EMBL" id="JAUSUH010000007">
    <property type="protein sequence ID" value="MDQ0348719.1"/>
    <property type="molecule type" value="Genomic_DNA"/>
</dbReference>
<organism evidence="5 6">
    <name type="scientific">Ancylobacter vacuolatus</name>
    <dbReference type="NCBI Taxonomy" id="223389"/>
    <lineage>
        <taxon>Bacteria</taxon>
        <taxon>Pseudomonadati</taxon>
        <taxon>Pseudomonadota</taxon>
        <taxon>Alphaproteobacteria</taxon>
        <taxon>Hyphomicrobiales</taxon>
        <taxon>Xanthobacteraceae</taxon>
        <taxon>Ancylobacter</taxon>
    </lineage>
</organism>
<feature type="domain" description="D-isomer specific 2-hydroxyacid dehydrogenase catalytic" evidence="3">
    <location>
        <begin position="46"/>
        <end position="332"/>
    </location>
</feature>
<dbReference type="InterPro" id="IPR006140">
    <property type="entry name" value="D-isomer_DH_NAD-bd"/>
</dbReference>